<evidence type="ECO:0000256" key="2">
    <source>
        <dbReference type="ARBA" id="ARBA00012323"/>
    </source>
</evidence>
<dbReference type="RefSeq" id="WP_117908383.1">
    <property type="nucleotide sequence ID" value="NZ_JAODBU010000011.1"/>
</dbReference>
<dbReference type="Proteomes" id="UP001431199">
    <property type="component" value="Unassembled WGS sequence"/>
</dbReference>
<keyword evidence="6" id="KW-0418">Kinase</keyword>
<dbReference type="PANTHER" id="PTHR18964:SF149">
    <property type="entry name" value="BIFUNCTIONAL UDP-N-ACETYLGLUCOSAMINE 2-EPIMERASE_N-ACETYLMANNOSAMINE KINASE"/>
    <property type="match status" value="1"/>
</dbReference>
<reference evidence="9" key="1">
    <citation type="submission" date="2022-09" db="EMBL/GenBank/DDBJ databases">
        <title>Eubacterium sp. LFL-14 isolated from human feces.</title>
        <authorList>
            <person name="Liu F."/>
        </authorList>
    </citation>
    <scope>NUCLEOTIDE SEQUENCE</scope>
    <source>
        <strain evidence="9">LFL-14</strain>
    </source>
</reference>
<dbReference type="EMBL" id="JAODBU010000011">
    <property type="protein sequence ID" value="MCT7399570.1"/>
    <property type="molecule type" value="Genomic_DNA"/>
</dbReference>
<evidence type="ECO:0000256" key="1">
    <source>
        <dbReference type="ARBA" id="ARBA00006479"/>
    </source>
</evidence>
<dbReference type="SUPFAM" id="SSF53067">
    <property type="entry name" value="Actin-like ATPase domain"/>
    <property type="match status" value="1"/>
</dbReference>
<keyword evidence="7" id="KW-0067">ATP-binding</keyword>
<dbReference type="PANTHER" id="PTHR18964">
    <property type="entry name" value="ROK (REPRESSOR, ORF, KINASE) FAMILY"/>
    <property type="match status" value="1"/>
</dbReference>
<organism evidence="9 10">
    <name type="scientific">Eubacterium album</name>
    <dbReference type="NCBI Taxonomy" id="2978477"/>
    <lineage>
        <taxon>Bacteria</taxon>
        <taxon>Bacillati</taxon>
        <taxon>Bacillota</taxon>
        <taxon>Clostridia</taxon>
        <taxon>Eubacteriales</taxon>
        <taxon>Eubacteriaceae</taxon>
        <taxon>Eubacterium</taxon>
    </lineage>
</organism>
<protein>
    <recommendedName>
        <fullName evidence="3">Glucokinase</fullName>
        <ecNumber evidence="2">2.7.1.2</ecNumber>
    </recommendedName>
    <alternativeName>
        <fullName evidence="8">Glucose kinase</fullName>
    </alternativeName>
</protein>
<evidence type="ECO:0000313" key="10">
    <source>
        <dbReference type="Proteomes" id="UP001431199"/>
    </source>
</evidence>
<dbReference type="InterPro" id="IPR004654">
    <property type="entry name" value="ROK_glcA"/>
</dbReference>
<dbReference type="NCBIfam" id="TIGR00744">
    <property type="entry name" value="ROK_glcA_fam"/>
    <property type="match status" value="1"/>
</dbReference>
<name>A0ABT2M223_9FIRM</name>
<dbReference type="GO" id="GO:0004340">
    <property type="term" value="F:glucokinase activity"/>
    <property type="evidence" value="ECO:0007669"/>
    <property type="project" value="UniProtKB-EC"/>
</dbReference>
<evidence type="ECO:0000256" key="3">
    <source>
        <dbReference type="ARBA" id="ARBA00014701"/>
    </source>
</evidence>
<dbReference type="InterPro" id="IPR000600">
    <property type="entry name" value="ROK"/>
</dbReference>
<dbReference type="EC" id="2.7.1.2" evidence="2"/>
<dbReference type="InterPro" id="IPR049874">
    <property type="entry name" value="ROK_cs"/>
</dbReference>
<accession>A0ABT2M223</accession>
<evidence type="ECO:0000256" key="5">
    <source>
        <dbReference type="ARBA" id="ARBA00022741"/>
    </source>
</evidence>
<dbReference type="Gene3D" id="3.30.420.40">
    <property type="match status" value="2"/>
</dbReference>
<keyword evidence="5" id="KW-0547">Nucleotide-binding</keyword>
<evidence type="ECO:0000256" key="7">
    <source>
        <dbReference type="ARBA" id="ARBA00022840"/>
    </source>
</evidence>
<keyword evidence="10" id="KW-1185">Reference proteome</keyword>
<comment type="similarity">
    <text evidence="1">Belongs to the ROK (NagC/XylR) family.</text>
</comment>
<dbReference type="PROSITE" id="PS01125">
    <property type="entry name" value="ROK"/>
    <property type="match status" value="1"/>
</dbReference>
<evidence type="ECO:0000313" key="9">
    <source>
        <dbReference type="EMBL" id="MCT7399570.1"/>
    </source>
</evidence>
<gene>
    <name evidence="9" type="ORF">N5B56_10810</name>
</gene>
<evidence type="ECO:0000256" key="6">
    <source>
        <dbReference type="ARBA" id="ARBA00022777"/>
    </source>
</evidence>
<dbReference type="InterPro" id="IPR043129">
    <property type="entry name" value="ATPase_NBD"/>
</dbReference>
<keyword evidence="4 9" id="KW-0808">Transferase</keyword>
<dbReference type="Pfam" id="PF00480">
    <property type="entry name" value="ROK"/>
    <property type="match status" value="1"/>
</dbReference>
<proteinExistence type="inferred from homology"/>
<comment type="caution">
    <text evidence="9">The sequence shown here is derived from an EMBL/GenBank/DDBJ whole genome shotgun (WGS) entry which is preliminary data.</text>
</comment>
<evidence type="ECO:0000256" key="4">
    <source>
        <dbReference type="ARBA" id="ARBA00022679"/>
    </source>
</evidence>
<evidence type="ECO:0000256" key="8">
    <source>
        <dbReference type="ARBA" id="ARBA00032386"/>
    </source>
</evidence>
<sequence length="314" mass="33062">MKNYCFGIDVGGTTVKLGLFSTAGELLDKWEITTRTENFGENILSDICEAMEAKLAEKEISLDDIEGVGIGLPGPITNDGTVLQCVNLGWGTFNVEEKLSEMFRGIKVKAGNDANVAALGEAWQGGGKDYDDIVMITLGTGVGGGVIINGKILTGYNGGAGEIGHMHVDDNETDSCNCGRKGCLEQFTSATGVVRLAKRLMNNTDKETKMREFGENITAKDVFDLAKEGDAGANEVVETMGTYLGTAMSHIAVVVNPQAFIIGGGVSKAGQFLIDAIKDKYRETCFAACGDAAVHLATLGNDAGMYGAAAMICK</sequence>